<dbReference type="Pfam" id="PF11545">
    <property type="entry name" value="HemeBinding_Shp"/>
    <property type="match status" value="1"/>
</dbReference>
<feature type="region of interest" description="Disordered" evidence="3">
    <location>
        <begin position="174"/>
        <end position="300"/>
    </location>
</feature>
<dbReference type="GO" id="GO:0030313">
    <property type="term" value="C:cell envelope"/>
    <property type="evidence" value="ECO:0007669"/>
    <property type="project" value="UniProtKB-SubCell"/>
</dbReference>
<dbReference type="OrthoDB" id="2237216at2"/>
<dbReference type="Gene3D" id="2.60.40.1850">
    <property type="match status" value="1"/>
</dbReference>
<proteinExistence type="predicted"/>
<dbReference type="InterPro" id="IPR020985">
    <property type="entry name" value="Cell_surface_Shp_haem-bd"/>
</dbReference>
<dbReference type="STRING" id="1123282.SAMN02745823_01351"/>
<gene>
    <name evidence="7" type="ORF">SAMN02745823_01351</name>
</gene>
<keyword evidence="2 5" id="KW-0732">Signal</keyword>
<protein>
    <submittedName>
        <fullName evidence="7">Iron Transport-associated domain-containing protein</fullName>
    </submittedName>
</protein>
<dbReference type="SUPFAM" id="SSF158911">
    <property type="entry name" value="NEAT domain-like"/>
    <property type="match status" value="1"/>
</dbReference>
<evidence type="ECO:0000256" key="1">
    <source>
        <dbReference type="ARBA" id="ARBA00004196"/>
    </source>
</evidence>
<dbReference type="CDD" id="cd06920">
    <property type="entry name" value="NEAT"/>
    <property type="match status" value="1"/>
</dbReference>
<feature type="transmembrane region" description="Helical" evidence="4">
    <location>
        <begin position="300"/>
        <end position="321"/>
    </location>
</feature>
<evidence type="ECO:0000256" key="3">
    <source>
        <dbReference type="SAM" id="MobiDB-lite"/>
    </source>
</evidence>
<name>A0A1M5WLG5_9FIRM</name>
<reference evidence="7 8" key="1">
    <citation type="submission" date="2016-11" db="EMBL/GenBank/DDBJ databases">
        <authorList>
            <person name="Jaros S."/>
            <person name="Januszkiewicz K."/>
            <person name="Wedrychowicz H."/>
        </authorList>
    </citation>
    <scope>NUCLEOTIDE SEQUENCE [LARGE SCALE GENOMIC DNA]</scope>
    <source>
        <strain evidence="7 8">DSM 10068</strain>
    </source>
</reference>
<dbReference type="InterPro" id="IPR006635">
    <property type="entry name" value="NEAT_dom"/>
</dbReference>
<dbReference type="Proteomes" id="UP000183995">
    <property type="component" value="Unassembled WGS sequence"/>
</dbReference>
<keyword evidence="4" id="KW-0472">Membrane</keyword>
<dbReference type="AlphaFoldDB" id="A0A1M5WLG5"/>
<evidence type="ECO:0000313" key="7">
    <source>
        <dbReference type="EMBL" id="SHH88395.1"/>
    </source>
</evidence>
<dbReference type="InterPro" id="IPR037250">
    <property type="entry name" value="NEAT_dom_sf"/>
</dbReference>
<sequence length="326" mass="32667">MKLKQLGAFALCLFAAAVLFALPASALDAGAYTAPCGTYYLNPDTGVTDDGGTKNAAIGEGMCRSAVYKDALIEVENGSTYLTIRMQLMSNIKDIKFSVQKTAGDPGSYQAVSYSTMQEDSSSDTADMRFKVPKATAYIRCDMYVIPMGRAVVFYMQVNSGSASKGGGDFVVSVDTPAPASTPPAAGSPAAGPQEPSPPAHAETPAAALAPTPSVSPDKAAASTPPGSSPAAAANASDATASPAPAESASSAPSQVTPEEPENSVPAEGPEASNGNASPAPVSSADPGAETDSTAERGGFPTGAAAAVAVVVVVVVLTIVVRKKGR</sequence>
<evidence type="ECO:0000259" key="6">
    <source>
        <dbReference type="PROSITE" id="PS50978"/>
    </source>
</evidence>
<dbReference type="PROSITE" id="PS50978">
    <property type="entry name" value="NEAT"/>
    <property type="match status" value="1"/>
</dbReference>
<feature type="chain" id="PRO_5012500121" evidence="5">
    <location>
        <begin position="27"/>
        <end position="326"/>
    </location>
</feature>
<organism evidence="7 8">
    <name type="scientific">Sporobacter termitidis DSM 10068</name>
    <dbReference type="NCBI Taxonomy" id="1123282"/>
    <lineage>
        <taxon>Bacteria</taxon>
        <taxon>Bacillati</taxon>
        <taxon>Bacillota</taxon>
        <taxon>Clostridia</taxon>
        <taxon>Eubacteriales</taxon>
        <taxon>Oscillospiraceae</taxon>
        <taxon>Sporobacter</taxon>
    </lineage>
</organism>
<keyword evidence="4" id="KW-1133">Transmembrane helix</keyword>
<evidence type="ECO:0000256" key="2">
    <source>
        <dbReference type="ARBA" id="ARBA00022729"/>
    </source>
</evidence>
<evidence type="ECO:0000256" key="4">
    <source>
        <dbReference type="SAM" id="Phobius"/>
    </source>
</evidence>
<comment type="subcellular location">
    <subcellularLocation>
        <location evidence="1">Cell envelope</location>
    </subcellularLocation>
</comment>
<keyword evidence="4" id="KW-0812">Transmembrane</keyword>
<evidence type="ECO:0000256" key="5">
    <source>
        <dbReference type="SAM" id="SignalP"/>
    </source>
</evidence>
<feature type="signal peptide" evidence="5">
    <location>
        <begin position="1"/>
        <end position="26"/>
    </location>
</feature>
<dbReference type="EMBL" id="FQXV01000003">
    <property type="protein sequence ID" value="SHH88395.1"/>
    <property type="molecule type" value="Genomic_DNA"/>
</dbReference>
<feature type="compositionally biased region" description="Low complexity" evidence="3">
    <location>
        <begin position="220"/>
        <end position="254"/>
    </location>
</feature>
<feature type="domain" description="NEAT" evidence="6">
    <location>
        <begin position="34"/>
        <end position="176"/>
    </location>
</feature>
<dbReference type="GO" id="GO:0020037">
    <property type="term" value="F:heme binding"/>
    <property type="evidence" value="ECO:0007669"/>
    <property type="project" value="InterPro"/>
</dbReference>
<feature type="compositionally biased region" description="Low complexity" evidence="3">
    <location>
        <begin position="176"/>
        <end position="213"/>
    </location>
</feature>
<keyword evidence="8" id="KW-1185">Reference proteome</keyword>
<dbReference type="RefSeq" id="WP_073076989.1">
    <property type="nucleotide sequence ID" value="NZ_FQXV01000003.1"/>
</dbReference>
<accession>A0A1M5WLG5</accession>
<evidence type="ECO:0000313" key="8">
    <source>
        <dbReference type="Proteomes" id="UP000183995"/>
    </source>
</evidence>